<dbReference type="Proteomes" id="UP001187682">
    <property type="component" value="Unassembled WGS sequence"/>
</dbReference>
<keyword evidence="4 10" id="KW-1133">Transmembrane helix</keyword>
<keyword evidence="8 10" id="KW-0012">Acyltransferase</keyword>
<feature type="transmembrane region" description="Helical" evidence="10">
    <location>
        <begin position="80"/>
        <end position="100"/>
    </location>
</feature>
<feature type="transmembrane region" description="Helical" evidence="10">
    <location>
        <begin position="261"/>
        <end position="287"/>
    </location>
</feature>
<feature type="domain" description="Palmitoyltransferase DHHC" evidence="11">
    <location>
        <begin position="156"/>
        <end position="297"/>
    </location>
</feature>
<dbReference type="GO" id="GO:0005794">
    <property type="term" value="C:Golgi apparatus"/>
    <property type="evidence" value="ECO:0007669"/>
    <property type="project" value="TreeGrafter"/>
</dbReference>
<dbReference type="PROSITE" id="PS50216">
    <property type="entry name" value="DHHC"/>
    <property type="match status" value="1"/>
</dbReference>
<evidence type="ECO:0000256" key="6">
    <source>
        <dbReference type="ARBA" id="ARBA00023139"/>
    </source>
</evidence>
<comment type="domain">
    <text evidence="10">The DHHC domain is required for palmitoyltransferase activity.</text>
</comment>
<dbReference type="InterPro" id="IPR001594">
    <property type="entry name" value="Palmitoyltrfase_DHHC"/>
</dbReference>
<organism evidence="12 13">
    <name type="scientific">Cephalotrichum gorgonifer</name>
    <dbReference type="NCBI Taxonomy" id="2041049"/>
    <lineage>
        <taxon>Eukaryota</taxon>
        <taxon>Fungi</taxon>
        <taxon>Dikarya</taxon>
        <taxon>Ascomycota</taxon>
        <taxon>Pezizomycotina</taxon>
        <taxon>Sordariomycetes</taxon>
        <taxon>Hypocreomycetidae</taxon>
        <taxon>Microascales</taxon>
        <taxon>Microascaceae</taxon>
        <taxon>Cephalotrichum</taxon>
    </lineage>
</organism>
<evidence type="ECO:0000256" key="5">
    <source>
        <dbReference type="ARBA" id="ARBA00023136"/>
    </source>
</evidence>
<keyword evidence="5 10" id="KW-0472">Membrane</keyword>
<comment type="similarity">
    <text evidence="10">Belongs to the DHHC palmitoyltransferase family.</text>
</comment>
<evidence type="ECO:0000313" key="12">
    <source>
        <dbReference type="EMBL" id="SPO02692.1"/>
    </source>
</evidence>
<sequence length="414" mass="47338">MSTLKTLVLVILAISILVFIIFFGRIPALRHTPIGFINRLIVARIPHAILALDKRLTRGRLSSSLRRFGSYIVNDRHPTIVIFFLLLLSVSEYMYLPAAWPDLSPFHRIAGSISACLPYIFLYLAAAGDPGYITHANHAEHMKLYPYDFSIYLPGHECRTCRFLKPARSKHCSICKKCVSKMDHHCIFINKCVGYGNQHWFLLLLFTTAFLATYGAVLGFSIMTTKMKDRYPLWSAWPPSDLEWSQYLIIWSYGLQHSVGLGATTLLTAMLAPMVWGLLGYSLFLVYCGTTTNETGKWADWKFEMDDGYAFKRRMSPHRQKFTAIEPAFTRWPVETEQILTRSEDGRPPPEDAPLPGEGSWQRVWTLKDVVNMYDLGFMDNLRDVFIQDCHFDKGKGLPSMGRPRRHKSPKASL</sequence>
<dbReference type="GO" id="GO:0016020">
    <property type="term" value="C:membrane"/>
    <property type="evidence" value="ECO:0007669"/>
    <property type="project" value="UniProtKB-SubCell"/>
</dbReference>
<evidence type="ECO:0000256" key="2">
    <source>
        <dbReference type="ARBA" id="ARBA00022679"/>
    </source>
</evidence>
<evidence type="ECO:0000256" key="10">
    <source>
        <dbReference type="RuleBase" id="RU079119"/>
    </source>
</evidence>
<dbReference type="PANTHER" id="PTHR22883">
    <property type="entry name" value="ZINC FINGER DHHC DOMAIN CONTAINING PROTEIN"/>
    <property type="match status" value="1"/>
</dbReference>
<evidence type="ECO:0000256" key="8">
    <source>
        <dbReference type="ARBA" id="ARBA00023315"/>
    </source>
</evidence>
<evidence type="ECO:0000256" key="9">
    <source>
        <dbReference type="ARBA" id="ARBA00048048"/>
    </source>
</evidence>
<evidence type="ECO:0000256" key="3">
    <source>
        <dbReference type="ARBA" id="ARBA00022692"/>
    </source>
</evidence>
<dbReference type="InterPro" id="IPR039859">
    <property type="entry name" value="PFA4/ZDH16/20/ERF2-like"/>
</dbReference>
<dbReference type="EMBL" id="ONZQ02000007">
    <property type="protein sequence ID" value="SPO02692.1"/>
    <property type="molecule type" value="Genomic_DNA"/>
</dbReference>
<gene>
    <name evidence="12" type="ORF">DNG_05365</name>
</gene>
<keyword evidence="6" id="KW-0564">Palmitate</keyword>
<dbReference type="GO" id="GO:0019706">
    <property type="term" value="F:protein-cysteine S-palmitoyltransferase activity"/>
    <property type="evidence" value="ECO:0007669"/>
    <property type="project" value="UniProtKB-EC"/>
</dbReference>
<keyword evidence="2 10" id="KW-0808">Transferase</keyword>
<keyword evidence="7" id="KW-0449">Lipoprotein</keyword>
<keyword evidence="13" id="KW-1185">Reference proteome</keyword>
<proteinExistence type="inferred from homology"/>
<evidence type="ECO:0000313" key="13">
    <source>
        <dbReference type="Proteomes" id="UP001187682"/>
    </source>
</evidence>
<reference evidence="12" key="1">
    <citation type="submission" date="2018-03" db="EMBL/GenBank/DDBJ databases">
        <authorList>
            <person name="Guldener U."/>
        </authorList>
    </citation>
    <scope>NUCLEOTIDE SEQUENCE</scope>
</reference>
<evidence type="ECO:0000256" key="7">
    <source>
        <dbReference type="ARBA" id="ARBA00023288"/>
    </source>
</evidence>
<evidence type="ECO:0000259" key="11">
    <source>
        <dbReference type="Pfam" id="PF01529"/>
    </source>
</evidence>
<accession>A0AAE8MY65</accession>
<dbReference type="PANTHER" id="PTHR22883:SF288">
    <property type="entry name" value="PALMITOYLTRANSFERASE SWF1"/>
    <property type="match status" value="1"/>
</dbReference>
<dbReference type="Pfam" id="PF01529">
    <property type="entry name" value="DHHC"/>
    <property type="match status" value="1"/>
</dbReference>
<feature type="transmembrane region" description="Helical" evidence="10">
    <location>
        <begin position="200"/>
        <end position="223"/>
    </location>
</feature>
<name>A0AAE8MY65_9PEZI</name>
<evidence type="ECO:0000256" key="1">
    <source>
        <dbReference type="ARBA" id="ARBA00004141"/>
    </source>
</evidence>
<comment type="subcellular location">
    <subcellularLocation>
        <location evidence="1">Membrane</location>
        <topology evidence="1">Multi-pass membrane protein</topology>
    </subcellularLocation>
</comment>
<dbReference type="EC" id="2.3.1.225" evidence="10"/>
<keyword evidence="3 10" id="KW-0812">Transmembrane</keyword>
<dbReference type="GO" id="GO:0006612">
    <property type="term" value="P:protein targeting to membrane"/>
    <property type="evidence" value="ECO:0007669"/>
    <property type="project" value="TreeGrafter"/>
</dbReference>
<dbReference type="AlphaFoldDB" id="A0AAE8MY65"/>
<comment type="catalytic activity">
    <reaction evidence="9 10">
        <text>L-cysteinyl-[protein] + hexadecanoyl-CoA = S-hexadecanoyl-L-cysteinyl-[protein] + CoA</text>
        <dbReference type="Rhea" id="RHEA:36683"/>
        <dbReference type="Rhea" id="RHEA-COMP:10131"/>
        <dbReference type="Rhea" id="RHEA-COMP:11032"/>
        <dbReference type="ChEBI" id="CHEBI:29950"/>
        <dbReference type="ChEBI" id="CHEBI:57287"/>
        <dbReference type="ChEBI" id="CHEBI:57379"/>
        <dbReference type="ChEBI" id="CHEBI:74151"/>
        <dbReference type="EC" id="2.3.1.225"/>
    </reaction>
</comment>
<protein>
    <recommendedName>
        <fullName evidence="10">Palmitoyltransferase</fullName>
        <ecNumber evidence="10">2.3.1.225</ecNumber>
    </recommendedName>
</protein>
<evidence type="ECO:0000256" key="4">
    <source>
        <dbReference type="ARBA" id="ARBA00022989"/>
    </source>
</evidence>
<comment type="caution">
    <text evidence="12">The sequence shown here is derived from an EMBL/GenBank/DDBJ whole genome shotgun (WGS) entry which is preliminary data.</text>
</comment>
<feature type="transmembrane region" description="Helical" evidence="10">
    <location>
        <begin position="7"/>
        <end position="28"/>
    </location>
</feature>
<dbReference type="GO" id="GO:0005783">
    <property type="term" value="C:endoplasmic reticulum"/>
    <property type="evidence" value="ECO:0007669"/>
    <property type="project" value="TreeGrafter"/>
</dbReference>